<dbReference type="GO" id="GO:0071555">
    <property type="term" value="P:cell wall organization"/>
    <property type="evidence" value="ECO:0007669"/>
    <property type="project" value="UniProtKB-UniRule"/>
</dbReference>
<evidence type="ECO:0000313" key="9">
    <source>
        <dbReference type="EMBL" id="KYG71735.1"/>
    </source>
</evidence>
<dbReference type="EMBL" id="LQZQ01000050">
    <property type="protein sequence ID" value="KYG71735.1"/>
    <property type="molecule type" value="Genomic_DNA"/>
</dbReference>
<dbReference type="InterPro" id="IPR045380">
    <property type="entry name" value="LD_TPept_scaffold_dom"/>
</dbReference>
<reference evidence="9" key="1">
    <citation type="submission" date="2016-01" db="EMBL/GenBank/DDBJ databases">
        <title>Genome sequencing of Roseivirga ehrenbergii KMM 6017.</title>
        <authorList>
            <person name="Selvaratnam C."/>
            <person name="Thevarajoo S."/>
            <person name="Goh K.M."/>
            <person name="Ee R."/>
            <person name="Chan K.-G."/>
            <person name="Chong C.S."/>
        </authorList>
    </citation>
    <scope>NUCLEOTIDE SEQUENCE [LARGE SCALE GENOMIC DNA]</scope>
    <source>
        <strain evidence="9">KMM 6017</strain>
    </source>
</reference>
<dbReference type="InterPro" id="IPR002477">
    <property type="entry name" value="Peptidoglycan-bd-like"/>
</dbReference>
<name>A0A150WZ22_ROSEK</name>
<feature type="domain" description="L,D-TPase catalytic" evidence="8">
    <location>
        <begin position="333"/>
        <end position="514"/>
    </location>
</feature>
<keyword evidence="3" id="KW-0808">Transferase</keyword>
<comment type="similarity">
    <text evidence="2">Belongs to the YkuD family.</text>
</comment>
<dbReference type="PANTHER" id="PTHR41533:SF2">
    <property type="entry name" value="BLR7131 PROTEIN"/>
    <property type="match status" value="1"/>
</dbReference>
<keyword evidence="5 7" id="KW-0573">Peptidoglycan synthesis</keyword>
<feature type="active site" description="Nucleophile" evidence="7">
    <location>
        <position position="486"/>
    </location>
</feature>
<dbReference type="InterPro" id="IPR036366">
    <property type="entry name" value="PGBDSf"/>
</dbReference>
<organism evidence="9 10">
    <name type="scientific">Roseivirga ehrenbergii (strain DSM 102268 / JCM 13514 / KCTC 12282 / NCIMB 14502 / KMM 6017)</name>
    <dbReference type="NCBI Taxonomy" id="279360"/>
    <lineage>
        <taxon>Bacteria</taxon>
        <taxon>Pseudomonadati</taxon>
        <taxon>Bacteroidota</taxon>
        <taxon>Cytophagia</taxon>
        <taxon>Cytophagales</taxon>
        <taxon>Roseivirgaceae</taxon>
        <taxon>Roseivirga</taxon>
    </lineage>
</organism>
<keyword evidence="10" id="KW-1185">Reference proteome</keyword>
<gene>
    <name evidence="9" type="ORF">MB14_10485</name>
</gene>
<dbReference type="Pfam" id="PF03734">
    <property type="entry name" value="YkuD"/>
    <property type="match status" value="1"/>
</dbReference>
<dbReference type="Gene3D" id="1.10.101.10">
    <property type="entry name" value="PGBD-like superfamily/PGBD"/>
    <property type="match status" value="1"/>
</dbReference>
<dbReference type="UniPathway" id="UPA00219"/>
<evidence type="ECO:0000256" key="4">
    <source>
        <dbReference type="ARBA" id="ARBA00022960"/>
    </source>
</evidence>
<evidence type="ECO:0000256" key="2">
    <source>
        <dbReference type="ARBA" id="ARBA00005992"/>
    </source>
</evidence>
<dbReference type="CDD" id="cd16913">
    <property type="entry name" value="YkuD_like"/>
    <property type="match status" value="1"/>
</dbReference>
<comment type="caution">
    <text evidence="9">The sequence shown here is derived from an EMBL/GenBank/DDBJ whole genome shotgun (WGS) entry which is preliminary data.</text>
</comment>
<dbReference type="Proteomes" id="UP000075583">
    <property type="component" value="Unassembled WGS sequence"/>
</dbReference>
<dbReference type="GO" id="GO:0008360">
    <property type="term" value="P:regulation of cell shape"/>
    <property type="evidence" value="ECO:0007669"/>
    <property type="project" value="UniProtKB-UniRule"/>
</dbReference>
<proteinExistence type="inferred from homology"/>
<dbReference type="PANTHER" id="PTHR41533">
    <property type="entry name" value="L,D-TRANSPEPTIDASE HI_1667-RELATED"/>
    <property type="match status" value="1"/>
</dbReference>
<dbReference type="SUPFAM" id="SSF47090">
    <property type="entry name" value="PGBD-like"/>
    <property type="match status" value="1"/>
</dbReference>
<dbReference type="GO" id="GO:0016740">
    <property type="term" value="F:transferase activity"/>
    <property type="evidence" value="ECO:0007669"/>
    <property type="project" value="UniProtKB-KW"/>
</dbReference>
<dbReference type="Pfam" id="PF01471">
    <property type="entry name" value="PG_binding_1"/>
    <property type="match status" value="1"/>
</dbReference>
<feature type="active site" description="Proton donor/acceptor" evidence="7">
    <location>
        <position position="467"/>
    </location>
</feature>
<dbReference type="PROSITE" id="PS52029">
    <property type="entry name" value="LD_TPASE"/>
    <property type="match status" value="1"/>
</dbReference>
<evidence type="ECO:0000259" key="8">
    <source>
        <dbReference type="PROSITE" id="PS52029"/>
    </source>
</evidence>
<dbReference type="GO" id="GO:0004180">
    <property type="term" value="F:carboxypeptidase activity"/>
    <property type="evidence" value="ECO:0007669"/>
    <property type="project" value="UniProtKB-ARBA"/>
</dbReference>
<keyword evidence="4 7" id="KW-0133">Cell shape</keyword>
<evidence type="ECO:0000256" key="3">
    <source>
        <dbReference type="ARBA" id="ARBA00022679"/>
    </source>
</evidence>
<dbReference type="InterPro" id="IPR052905">
    <property type="entry name" value="LD-transpeptidase_YkuD-like"/>
</dbReference>
<dbReference type="InterPro" id="IPR036365">
    <property type="entry name" value="PGBD-like_sf"/>
</dbReference>
<comment type="pathway">
    <text evidence="1 7">Cell wall biogenesis; peptidoglycan biosynthesis.</text>
</comment>
<evidence type="ECO:0000256" key="1">
    <source>
        <dbReference type="ARBA" id="ARBA00004752"/>
    </source>
</evidence>
<accession>A0A150WZ22</accession>
<sequence>MGATVLLSVSSLIVSSKNVEIENDIEDEFEYRSFKVAPSELELENTVSHKIKGSDYYEEIKDELRNLYSERNNQSIWFYSDSPKPIFYEAVRQIDSSVAHGLSPHYYGVDELRNVDSLFQRGISKEHVLEMEIDMTANYLLYNFHIQNGRLPDEQMSGYWHKDKKNNGFLTGLVKVKTPQQLKAQLESAFPTHHKYAELLDHLNKYRELEASGGWSTINIGDTKVIEPGEKHEAIPQIRERLSITDPFFNTPRPKDPFEISYDLDGLDLDVNYYDEVLQASVKQFQQRHGLAPDGRLGKETIAALNIPVADKVSQIELNLERMRWLPSEYGANYAEVNIPDYSLKLYQDNEKTLEMKVIVGTEFTSTPIFSDTLKYLVFSPTWTVPFSIKSKEMLPKLQEDPAYYTKLNYKFYRGWSTETEIDPSKVDWSEYSSSNFPFNVVQQPGGSNSLGRVKFIMPNDLSIYLHDTPSGHLFNRYDRAFSHGCIRVEKPELLAEYLLRDQADWTSSKINQAMFSNTPKKVYLEKDYHVQITYLTAFVDENGLMNFRKDIYGHDKSQVDKLKHLFATQ</sequence>
<dbReference type="Pfam" id="PF20142">
    <property type="entry name" value="Scaffold"/>
    <property type="match status" value="1"/>
</dbReference>
<dbReference type="InterPro" id="IPR038063">
    <property type="entry name" value="Transpep_catalytic_dom"/>
</dbReference>
<protein>
    <recommendedName>
        <fullName evidence="8">L,D-TPase catalytic domain-containing protein</fullName>
    </recommendedName>
</protein>
<dbReference type="SUPFAM" id="SSF141523">
    <property type="entry name" value="L,D-transpeptidase catalytic domain-like"/>
    <property type="match status" value="1"/>
</dbReference>
<dbReference type="AlphaFoldDB" id="A0A150WZ22"/>
<evidence type="ECO:0000256" key="7">
    <source>
        <dbReference type="PROSITE-ProRule" id="PRU01373"/>
    </source>
</evidence>
<dbReference type="GO" id="GO:0009252">
    <property type="term" value="P:peptidoglycan biosynthetic process"/>
    <property type="evidence" value="ECO:0007669"/>
    <property type="project" value="UniProtKB-UniPathway"/>
</dbReference>
<evidence type="ECO:0000256" key="5">
    <source>
        <dbReference type="ARBA" id="ARBA00022984"/>
    </source>
</evidence>
<dbReference type="Gene3D" id="2.40.440.10">
    <property type="entry name" value="L,D-transpeptidase catalytic domain-like"/>
    <property type="match status" value="1"/>
</dbReference>
<keyword evidence="6 7" id="KW-0961">Cell wall biogenesis/degradation</keyword>
<evidence type="ECO:0000256" key="6">
    <source>
        <dbReference type="ARBA" id="ARBA00023316"/>
    </source>
</evidence>
<dbReference type="InterPro" id="IPR005490">
    <property type="entry name" value="LD_TPept_cat_dom"/>
</dbReference>
<evidence type="ECO:0000313" key="10">
    <source>
        <dbReference type="Proteomes" id="UP000075583"/>
    </source>
</evidence>
<dbReference type="STRING" id="279360.MB14_10485"/>